<proteinExistence type="inferred from homology"/>
<evidence type="ECO:0000313" key="4">
    <source>
        <dbReference type="Proteomes" id="UP001500920"/>
    </source>
</evidence>
<gene>
    <name evidence="2" type="primary">cutC</name>
    <name evidence="3" type="ORF">GCM10022378_19490</name>
</gene>
<comment type="subcellular location">
    <subcellularLocation>
        <location evidence="2">Cytoplasm</location>
    </subcellularLocation>
</comment>
<keyword evidence="2" id="KW-0963">Cytoplasm</keyword>
<evidence type="ECO:0000256" key="2">
    <source>
        <dbReference type="HAMAP-Rule" id="MF_00795"/>
    </source>
</evidence>
<dbReference type="PANTHER" id="PTHR12598">
    <property type="entry name" value="COPPER HOMEOSTASIS PROTEIN CUTC"/>
    <property type="match status" value="1"/>
</dbReference>
<name>A0ABP7F9X4_9STAP</name>
<dbReference type="PANTHER" id="PTHR12598:SF0">
    <property type="entry name" value="COPPER HOMEOSTASIS PROTEIN CUTC HOMOLOG"/>
    <property type="match status" value="1"/>
</dbReference>
<dbReference type="EMBL" id="BAABCK010000066">
    <property type="protein sequence ID" value="GAA3731329.1"/>
    <property type="molecule type" value="Genomic_DNA"/>
</dbReference>
<keyword evidence="4" id="KW-1185">Reference proteome</keyword>
<dbReference type="Pfam" id="PF03932">
    <property type="entry name" value="CutC"/>
    <property type="match status" value="1"/>
</dbReference>
<reference evidence="4" key="1">
    <citation type="journal article" date="2019" name="Int. J. Syst. Evol. Microbiol.">
        <title>The Global Catalogue of Microorganisms (GCM) 10K type strain sequencing project: providing services to taxonomists for standard genome sequencing and annotation.</title>
        <authorList>
            <consortium name="The Broad Institute Genomics Platform"/>
            <consortium name="The Broad Institute Genome Sequencing Center for Infectious Disease"/>
            <person name="Wu L."/>
            <person name="Ma J."/>
        </authorList>
    </citation>
    <scope>NUCLEOTIDE SEQUENCE [LARGE SCALE GENOMIC DNA]</scope>
    <source>
        <strain evidence="4">JCM 16981</strain>
    </source>
</reference>
<dbReference type="Proteomes" id="UP001500920">
    <property type="component" value="Unassembled WGS sequence"/>
</dbReference>
<dbReference type="InterPro" id="IPR036822">
    <property type="entry name" value="CutC-like_dom_sf"/>
</dbReference>
<evidence type="ECO:0000313" key="3">
    <source>
        <dbReference type="EMBL" id="GAA3731329.1"/>
    </source>
</evidence>
<dbReference type="SUPFAM" id="SSF110395">
    <property type="entry name" value="CutC-like"/>
    <property type="match status" value="1"/>
</dbReference>
<comment type="caution">
    <text evidence="3">The sequence shown here is derived from an EMBL/GenBank/DDBJ whole genome shotgun (WGS) entry which is preliminary data.</text>
</comment>
<accession>A0ABP7F9X4</accession>
<dbReference type="HAMAP" id="MF_00795">
    <property type="entry name" value="CutC"/>
    <property type="match status" value="1"/>
</dbReference>
<protein>
    <recommendedName>
        <fullName evidence="2">PF03932 family protein CutC</fullName>
    </recommendedName>
</protein>
<dbReference type="InterPro" id="IPR005627">
    <property type="entry name" value="CutC-like"/>
</dbReference>
<evidence type="ECO:0000256" key="1">
    <source>
        <dbReference type="ARBA" id="ARBA00007768"/>
    </source>
</evidence>
<organism evidence="3 4">
    <name type="scientific">Salinicoccus jeotgali</name>
    <dbReference type="NCBI Taxonomy" id="381634"/>
    <lineage>
        <taxon>Bacteria</taxon>
        <taxon>Bacillati</taxon>
        <taxon>Bacillota</taxon>
        <taxon>Bacilli</taxon>
        <taxon>Bacillales</taxon>
        <taxon>Staphylococcaceae</taxon>
        <taxon>Salinicoccus</taxon>
    </lineage>
</organism>
<sequence>MIIEGIAVNVQDVQDLNDFGADRIELCADMEKDGLTPSTELIQEAVAHSDIPVNVMIRPHGDSFHYTSEDVEEMRASIRTVQECGAAGIVLGCLRESGVIDERTLEMLLAESGDLDVTFHKAFDAVDDQPAALEVIMRHPKIKTILTSGGQGPSVKNMGTLKELMAKTRNGLPMIMPGGGLNTENVSQVMDALTPAALHFGTGIREGQSYEGRISEKKLLMVKDRDK</sequence>
<comment type="caution">
    <text evidence="2">Once thought to be involved in copper homeostasis, experiments in E.coli have shown this is not the case.</text>
</comment>
<comment type="similarity">
    <text evidence="1 2">Belongs to the CutC family.</text>
</comment>
<dbReference type="Gene3D" id="3.20.20.380">
    <property type="entry name" value="Copper homeostasis (CutC) domain"/>
    <property type="match status" value="1"/>
</dbReference>